<evidence type="ECO:0000256" key="9">
    <source>
        <dbReference type="ARBA" id="ARBA00023136"/>
    </source>
</evidence>
<feature type="domain" description="Inner membrane component" evidence="13">
    <location>
        <begin position="145"/>
        <end position="194"/>
    </location>
</feature>
<evidence type="ECO:0000256" key="7">
    <source>
        <dbReference type="ARBA" id="ARBA00022989"/>
    </source>
</evidence>
<dbReference type="Proteomes" id="UP000085678">
    <property type="component" value="Unplaced"/>
</dbReference>
<feature type="transmembrane region" description="Helical" evidence="11">
    <location>
        <begin position="700"/>
        <end position="721"/>
    </location>
</feature>
<dbReference type="Pfam" id="PF01699">
    <property type="entry name" value="Na_Ca_ex"/>
    <property type="match status" value="2"/>
</dbReference>
<evidence type="ECO:0000256" key="11">
    <source>
        <dbReference type="SAM" id="Phobius"/>
    </source>
</evidence>
<evidence type="ECO:0000256" key="3">
    <source>
        <dbReference type="ARBA" id="ARBA00022449"/>
    </source>
</evidence>
<keyword evidence="5" id="KW-0106">Calcium</keyword>
<dbReference type="AlphaFoldDB" id="A0A1S3K932"/>
<feature type="region of interest" description="Disordered" evidence="10">
    <location>
        <begin position="1"/>
        <end position="51"/>
    </location>
</feature>
<keyword evidence="7 11" id="KW-1133">Transmembrane helix</keyword>
<dbReference type="FunFam" id="1.20.1420.30:FF:000014">
    <property type="entry name" value="Cation/H+ exchanger protein 2"/>
    <property type="match status" value="1"/>
</dbReference>
<dbReference type="PANTHER" id="PTHR31503:SF10">
    <property type="entry name" value="VNX1 PROTEIN"/>
    <property type="match status" value="1"/>
</dbReference>
<keyword evidence="14" id="KW-1185">Reference proteome</keyword>
<evidence type="ECO:0000313" key="14">
    <source>
        <dbReference type="Proteomes" id="UP000085678"/>
    </source>
</evidence>
<keyword evidence="8" id="KW-0406">Ion transport</keyword>
<dbReference type="GO" id="GO:0006874">
    <property type="term" value="P:intracellular calcium ion homeostasis"/>
    <property type="evidence" value="ECO:0007669"/>
    <property type="project" value="TreeGrafter"/>
</dbReference>
<sequence length="758" mass="84173">MDKGADETTNLLGNQTQNYGPGAVDQSIEISDQGGQSSEPSTPPVGITSSMERNKNLRQRHLRSGEWDGAVDGTSSGDDGMYVFVQKPENEVEAQRMQQNYMFGFKKWKSHVTARPLADRSDIVKQLYAEQEKVPPPQVSVYRPTNFLYVILLGWWIALLYCIVGCLMLFTIIGRKYAFFCWKMAGYFFWPFGKFVSMVLPRVIRLNESGTLLESRDRDYTVSDTVPLVSGTPSLGTKHSSYGYWKHPQTYIWLVLGLPLLFIVHGVVFLLSWFLVITIPVAKLNLKAIRVMLFLPPDTVQIKTSSMSLVSPDSEIIIYTHQSVNFYYYKYTVDGMNVILVNLLVFVLLSLVLGYADRDNHLTGDVTKFILSFLALIPLSYYIGMAITSISAQSNFAVGALLNATFGSIVEISLYTVALVKGRQSGNTKCYSELVKSALAGTLLGTMLLVPGLCMIIGGLKHRLQVFNPRSVGVSSSLLFVSVAGAFTPTIFSKAYGTLQCGECVYDTNRTTSVLPNTSYALQCQDCEYSVFGFNGDHTLYDNHIRPLVYACALVLPIAYLIGLIFTMKTHKSHIHDKFMEEAKSRATGDGHGTDVHWGRIKSTVILLCSVILTSLSADIATEHIQPVLENSSVSLYFLGVTLLALVPDIPEVVNGIQFALQNNVNLSIEVGTTTAVQVCMLQMPLLVLLDLIYPVDFYLIFSDLHLWAVIFSVIVMNYVFQDGKSNYFQGSALFMVYVLLILMYFFSPAGNEVCGSP</sequence>
<evidence type="ECO:0000256" key="5">
    <source>
        <dbReference type="ARBA" id="ARBA00022568"/>
    </source>
</evidence>
<dbReference type="GO" id="GO:0005774">
    <property type="term" value="C:vacuolar membrane"/>
    <property type="evidence" value="ECO:0007669"/>
    <property type="project" value="UniProtKB-ARBA"/>
</dbReference>
<feature type="compositionally biased region" description="Polar residues" evidence="10">
    <location>
        <begin position="28"/>
        <end position="40"/>
    </location>
</feature>
<organism evidence="14 15">
    <name type="scientific">Lingula anatina</name>
    <name type="common">Brachiopod</name>
    <name type="synonym">Lingula unguis</name>
    <dbReference type="NCBI Taxonomy" id="7574"/>
    <lineage>
        <taxon>Eukaryota</taxon>
        <taxon>Metazoa</taxon>
        <taxon>Spiralia</taxon>
        <taxon>Lophotrochozoa</taxon>
        <taxon>Brachiopoda</taxon>
        <taxon>Linguliformea</taxon>
        <taxon>Lingulata</taxon>
        <taxon>Lingulida</taxon>
        <taxon>Linguloidea</taxon>
        <taxon>Lingulidae</taxon>
        <taxon>Lingula</taxon>
    </lineage>
</organism>
<feature type="transmembrane region" description="Helical" evidence="11">
    <location>
        <begin position="438"/>
        <end position="460"/>
    </location>
</feature>
<feature type="transmembrane region" description="Helical" evidence="11">
    <location>
        <begin position="251"/>
        <end position="282"/>
    </location>
</feature>
<dbReference type="STRING" id="7574.A0A1S3K932"/>
<evidence type="ECO:0000313" key="15">
    <source>
        <dbReference type="RefSeq" id="XP_013419007.1"/>
    </source>
</evidence>
<dbReference type="InterPro" id="IPR004837">
    <property type="entry name" value="NaCa_Exmemb"/>
</dbReference>
<feature type="domain" description="Sodium/calcium exchanger membrane region" evidence="12">
    <location>
        <begin position="369"/>
        <end position="490"/>
    </location>
</feature>
<feature type="transmembrane region" description="Helical" evidence="11">
    <location>
        <begin position="675"/>
        <end position="694"/>
    </location>
</feature>
<gene>
    <name evidence="15" type="primary">LOC106179786</name>
</gene>
<accession>A0A1S3K932</accession>
<dbReference type="InterPro" id="IPR044880">
    <property type="entry name" value="NCX_ion-bd_dom_sf"/>
</dbReference>
<evidence type="ECO:0000256" key="6">
    <source>
        <dbReference type="ARBA" id="ARBA00022692"/>
    </source>
</evidence>
<evidence type="ECO:0000259" key="12">
    <source>
        <dbReference type="Pfam" id="PF01699"/>
    </source>
</evidence>
<dbReference type="InParanoid" id="A0A1S3K932"/>
<evidence type="ECO:0000256" key="8">
    <source>
        <dbReference type="ARBA" id="ARBA00023065"/>
    </source>
</evidence>
<keyword evidence="5" id="KW-0109">Calcium transport</keyword>
<evidence type="ECO:0000256" key="2">
    <source>
        <dbReference type="ARBA" id="ARBA00022448"/>
    </source>
</evidence>
<dbReference type="GeneID" id="106179786"/>
<dbReference type="Pfam" id="PF03733">
    <property type="entry name" value="YccF"/>
    <property type="match status" value="1"/>
</dbReference>
<feature type="transmembrane region" description="Helical" evidence="11">
    <location>
        <begin position="472"/>
        <end position="492"/>
    </location>
</feature>
<reference evidence="15" key="1">
    <citation type="submission" date="2025-08" db="UniProtKB">
        <authorList>
            <consortium name="RefSeq"/>
        </authorList>
    </citation>
    <scope>IDENTIFICATION</scope>
    <source>
        <tissue evidence="15">Gonads</tissue>
    </source>
</reference>
<keyword evidence="4" id="KW-0597">Phosphoprotein</keyword>
<evidence type="ECO:0000256" key="4">
    <source>
        <dbReference type="ARBA" id="ARBA00022553"/>
    </source>
</evidence>
<proteinExistence type="predicted"/>
<evidence type="ECO:0000259" key="13">
    <source>
        <dbReference type="Pfam" id="PF03733"/>
    </source>
</evidence>
<protein>
    <submittedName>
        <fullName evidence="15">Cation exchanger C521.04c isoform X1</fullName>
    </submittedName>
</protein>
<dbReference type="PANTHER" id="PTHR31503">
    <property type="entry name" value="VACUOLAR CALCIUM ION TRANSPORTER"/>
    <property type="match status" value="1"/>
</dbReference>
<dbReference type="GO" id="GO:0012505">
    <property type="term" value="C:endomembrane system"/>
    <property type="evidence" value="ECO:0007669"/>
    <property type="project" value="UniProtKB-SubCell"/>
</dbReference>
<keyword evidence="9 11" id="KW-0472">Membrane</keyword>
<feature type="transmembrane region" description="Helical" evidence="11">
    <location>
        <begin position="728"/>
        <end position="748"/>
    </location>
</feature>
<dbReference type="Gene3D" id="1.20.1420.30">
    <property type="entry name" value="NCX, central ion-binding region"/>
    <property type="match status" value="1"/>
</dbReference>
<feature type="transmembrane region" description="Helical" evidence="11">
    <location>
        <begin position="548"/>
        <end position="568"/>
    </location>
</feature>
<dbReference type="InterPro" id="IPR005185">
    <property type="entry name" value="YccF"/>
</dbReference>
<dbReference type="GO" id="GO:0015369">
    <property type="term" value="F:calcium:proton antiporter activity"/>
    <property type="evidence" value="ECO:0007669"/>
    <property type="project" value="TreeGrafter"/>
</dbReference>
<dbReference type="RefSeq" id="XP_013419007.1">
    <property type="nucleotide sequence ID" value="XM_013563553.1"/>
</dbReference>
<comment type="subcellular location">
    <subcellularLocation>
        <location evidence="1">Endomembrane system</location>
        <topology evidence="1">Multi-pass membrane protein</topology>
    </subcellularLocation>
</comment>
<feature type="transmembrane region" description="Helical" evidence="11">
    <location>
        <begin position="338"/>
        <end position="356"/>
    </location>
</feature>
<evidence type="ECO:0000256" key="1">
    <source>
        <dbReference type="ARBA" id="ARBA00004127"/>
    </source>
</evidence>
<feature type="domain" description="Sodium/calcium exchanger membrane region" evidence="12">
    <location>
        <begin position="603"/>
        <end position="745"/>
    </location>
</feature>
<dbReference type="KEGG" id="lak:106179786"/>
<name>A0A1S3K932_LINAN</name>
<dbReference type="OrthoDB" id="16982at2759"/>
<feature type="transmembrane region" description="Helical" evidence="11">
    <location>
        <begin position="396"/>
        <end position="418"/>
    </location>
</feature>
<evidence type="ECO:0000256" key="10">
    <source>
        <dbReference type="SAM" id="MobiDB-lite"/>
    </source>
</evidence>
<feature type="compositionally biased region" description="Polar residues" evidence="10">
    <location>
        <begin position="7"/>
        <end position="19"/>
    </location>
</feature>
<keyword evidence="3" id="KW-0050">Antiport</keyword>
<keyword evidence="2" id="KW-0813">Transport</keyword>
<dbReference type="InterPro" id="IPR004713">
    <property type="entry name" value="CaH_exchang"/>
</dbReference>
<feature type="transmembrane region" description="Helical" evidence="11">
    <location>
        <begin position="368"/>
        <end position="384"/>
    </location>
</feature>
<feature type="transmembrane region" description="Helical" evidence="11">
    <location>
        <begin position="147"/>
        <end position="173"/>
    </location>
</feature>
<keyword evidence="6 11" id="KW-0812">Transmembrane</keyword>